<sequence length="603" mass="69217">MERYASRIGTLLLLITTMLLVGFSKPDDTRKATWIWQAERIETESEQLIDFAKKNRINVMYLHMDMTIPEASYRRFLKQASQAGVEVHGLAGHPLWALREYRDKMMKLTEWVSAYNQHSAADERFKGLHLDVEPYVLPDWGDDQPSIIRSWTANMSDWLNAVKSRSDLELSVDMPVWFDSITVPDAQETSLSEWIIRRFDHVTLMAYRQQIEGGNGILELVQNEIEIADRVGTPIWIGVNTKPMKEAHTTFYDAGVQEMESVLNQVQERLRHHSSFTGVAIHDYRYWNHMLERDGQPGDPPGPEPDPVPEPKPDPKPDPNPDPGEITVPMPPPIDRTGTIIGTYVWQAELAINQSDDIIEFAREKGINFLYVRLDLQQPFEAYREFVKKAHDAGIEMHAMGGHPGWALTESRQRISKLVDYVKRYNRAAAPEERFYGIHLDVEPYVLPQWRSDKDEVIAQWVDNMAFFVESTKSDSQLETSVDLAVWLDRTFIPGKSEMSVSEWMIGRMDHVALMAFRNMAGGSNGIVAVVKQEMQMADRLGKRLVVAVEMKESFEGAHVSFYEKGAEEMLKQLDKLPEMLADHHSYTGYAVHAYDYWKEAMP</sequence>
<evidence type="ECO:0000256" key="1">
    <source>
        <dbReference type="SAM" id="MobiDB-lite"/>
    </source>
</evidence>
<feature type="region of interest" description="Disordered" evidence="1">
    <location>
        <begin position="291"/>
        <end position="333"/>
    </location>
</feature>
<dbReference type="EMBL" id="JAVYAA010000002">
    <property type="protein sequence ID" value="MDT8976773.1"/>
    <property type="molecule type" value="Genomic_DNA"/>
</dbReference>
<dbReference type="RefSeq" id="WP_315745503.1">
    <property type="nucleotide sequence ID" value="NZ_JAVYAA010000002.1"/>
</dbReference>
<evidence type="ECO:0000313" key="3">
    <source>
        <dbReference type="Proteomes" id="UP001250538"/>
    </source>
</evidence>
<dbReference type="Proteomes" id="UP001250538">
    <property type="component" value="Unassembled WGS sequence"/>
</dbReference>
<protein>
    <submittedName>
        <fullName evidence="2">Uncharacterized protein</fullName>
    </submittedName>
</protein>
<feature type="compositionally biased region" description="Pro residues" evidence="1">
    <location>
        <begin position="298"/>
        <end position="308"/>
    </location>
</feature>
<organism evidence="2 3">
    <name type="scientific">Paenibacillus suaedae</name>
    <dbReference type="NCBI Taxonomy" id="3077233"/>
    <lineage>
        <taxon>Bacteria</taxon>
        <taxon>Bacillati</taxon>
        <taxon>Bacillota</taxon>
        <taxon>Bacilli</taxon>
        <taxon>Bacillales</taxon>
        <taxon>Paenibacillaceae</taxon>
        <taxon>Paenibacillus</taxon>
    </lineage>
</organism>
<reference evidence="3" key="1">
    <citation type="submission" date="2023-09" db="EMBL/GenBank/DDBJ databases">
        <title>Paenibacillus sp. chi10 Genome sequencing and assembly.</title>
        <authorList>
            <person name="Kim I."/>
        </authorList>
    </citation>
    <scope>NUCLEOTIDE SEQUENCE [LARGE SCALE GENOMIC DNA]</scope>
    <source>
        <strain evidence="3">chi10</strain>
    </source>
</reference>
<keyword evidence="3" id="KW-1185">Reference proteome</keyword>
<dbReference type="AlphaFoldDB" id="A0AAJ2JTG1"/>
<accession>A0AAJ2JTG1</accession>
<proteinExistence type="predicted"/>
<evidence type="ECO:0000313" key="2">
    <source>
        <dbReference type="EMBL" id="MDT8976773.1"/>
    </source>
</evidence>
<name>A0AAJ2JTG1_9BACL</name>
<comment type="caution">
    <text evidence="2">The sequence shown here is derived from an EMBL/GenBank/DDBJ whole genome shotgun (WGS) entry which is preliminary data.</text>
</comment>
<feature type="compositionally biased region" description="Basic and acidic residues" evidence="1">
    <location>
        <begin position="309"/>
        <end position="319"/>
    </location>
</feature>
<gene>
    <name evidence="2" type="ORF">RQP50_11015</name>
</gene>